<evidence type="ECO:0000256" key="1">
    <source>
        <dbReference type="ARBA" id="ARBA00022729"/>
    </source>
</evidence>
<keyword evidence="1" id="KW-0732">Signal</keyword>
<name>A0ABT8W444_9GAMM</name>
<proteinExistence type="predicted"/>
<sequence length="570" mass="60702">MNTKPSSSAVILALCALVFGCTESETTFKEDTGSGAAQIPGADPGGGGSDPDPSGGPEPRLSPPRVIATTPENNAGEVDRTADISVRFSEDILGTSISGSSLTLSAGGEAVPGAVRFDAETNTLNFSPEDRLPKTALIDAVVDDQVADLNGSPLGEAYRWSFTTSGPYWADAVVLDADSGPVIGPQLASNARGDAIVVWVQDEDLYARIFDGDDGSWRSIERIKGKVEDSARPHVAMDPSGNAVVVWSKENNDRVYARRFDAGRGRWEKDTRIGGDDASNPRVAMDARGGAIAVWQQRGALSNNIYASRLAGRGDWGDPVRLENLSDHSRRPQVAMDANGNAVVVWRQRVSFFSIFNTFTVYANRFITGSGWRGPEPVGPSVNPAAPPELAMDQSGRAFVVWRQSDGGNQNIYASRVVGSGGWSGAVPIGSGVPNGVQPHIATDGRGNAFVTWRQFSDGRYRIQVNRFSGGWQGITNLQTTADQADDPKVAAAANGDAVVVWVQREDGGYYINARSFDRGENAWEDRERISGVSGALFEPGIALGADGDALAAWIQVSGGQNDLMANRYY</sequence>
<evidence type="ECO:0000259" key="3">
    <source>
        <dbReference type="Pfam" id="PF13205"/>
    </source>
</evidence>
<evidence type="ECO:0000313" key="4">
    <source>
        <dbReference type="EMBL" id="MDO3723020.1"/>
    </source>
</evidence>
<dbReference type="Pfam" id="PF13205">
    <property type="entry name" value="Big_5"/>
    <property type="match status" value="1"/>
</dbReference>
<dbReference type="Gene3D" id="2.60.40.1220">
    <property type="match status" value="1"/>
</dbReference>
<reference evidence="4" key="1">
    <citation type="submission" date="2023-07" db="EMBL/GenBank/DDBJ databases">
        <title>Marinobacter sp. chi1 genome sequencing and assembly.</title>
        <authorList>
            <person name="Park S."/>
        </authorList>
    </citation>
    <scope>NUCLEOTIDE SEQUENCE</scope>
    <source>
        <strain evidence="4">Chi1</strain>
    </source>
</reference>
<gene>
    <name evidence="4" type="ORF">QVZ43_14950</name>
</gene>
<dbReference type="InterPro" id="IPR014755">
    <property type="entry name" value="Cu-Rt/internalin_Ig-like"/>
</dbReference>
<dbReference type="Proteomes" id="UP001168640">
    <property type="component" value="Unassembled WGS sequence"/>
</dbReference>
<dbReference type="RefSeq" id="WP_302910570.1">
    <property type="nucleotide sequence ID" value="NZ_JAUMIS010000002.1"/>
</dbReference>
<dbReference type="EMBL" id="JAUMIS010000002">
    <property type="protein sequence ID" value="MDO3723020.1"/>
    <property type="molecule type" value="Genomic_DNA"/>
</dbReference>
<dbReference type="InterPro" id="IPR032812">
    <property type="entry name" value="SbsA_Ig"/>
</dbReference>
<evidence type="ECO:0000256" key="2">
    <source>
        <dbReference type="SAM" id="MobiDB-lite"/>
    </source>
</evidence>
<evidence type="ECO:0000313" key="5">
    <source>
        <dbReference type="Proteomes" id="UP001168640"/>
    </source>
</evidence>
<dbReference type="PROSITE" id="PS51257">
    <property type="entry name" value="PROKAR_LIPOPROTEIN"/>
    <property type="match status" value="1"/>
</dbReference>
<protein>
    <submittedName>
        <fullName evidence="4">Ig-like domain-containing protein</fullName>
    </submittedName>
</protein>
<comment type="caution">
    <text evidence="4">The sequence shown here is derived from an EMBL/GenBank/DDBJ whole genome shotgun (WGS) entry which is preliminary data.</text>
</comment>
<dbReference type="SUPFAM" id="SSF89372">
    <property type="entry name" value="Fucose-specific lectin"/>
    <property type="match status" value="2"/>
</dbReference>
<organism evidence="4 5">
    <name type="scientific">Marinobacter suaedae</name>
    <dbReference type="NCBI Taxonomy" id="3057675"/>
    <lineage>
        <taxon>Bacteria</taxon>
        <taxon>Pseudomonadati</taxon>
        <taxon>Pseudomonadota</taxon>
        <taxon>Gammaproteobacteria</taxon>
        <taxon>Pseudomonadales</taxon>
        <taxon>Marinobacteraceae</taxon>
        <taxon>Marinobacter</taxon>
    </lineage>
</organism>
<feature type="domain" description="SbsA Ig-like" evidence="3">
    <location>
        <begin position="63"/>
        <end position="164"/>
    </location>
</feature>
<accession>A0ABT8W444</accession>
<feature type="region of interest" description="Disordered" evidence="2">
    <location>
        <begin position="27"/>
        <end position="81"/>
    </location>
</feature>
<keyword evidence="5" id="KW-1185">Reference proteome</keyword>